<dbReference type="Pfam" id="PF09898">
    <property type="entry name" value="DUF2125"/>
    <property type="match status" value="1"/>
</dbReference>
<evidence type="ECO:0000313" key="1">
    <source>
        <dbReference type="EMBL" id="SLN27195.1"/>
    </source>
</evidence>
<reference evidence="1 2" key="1">
    <citation type="submission" date="2017-03" db="EMBL/GenBank/DDBJ databases">
        <authorList>
            <person name="Afonso C.L."/>
            <person name="Miller P.J."/>
            <person name="Scott M.A."/>
            <person name="Spackman E."/>
            <person name="Goraichik I."/>
            <person name="Dimitrov K.M."/>
            <person name="Suarez D.L."/>
            <person name="Swayne D.E."/>
        </authorList>
    </citation>
    <scope>NUCLEOTIDE SEQUENCE [LARGE SCALE GENOMIC DNA]</scope>
    <source>
        <strain evidence="1 2">CECT 7066</strain>
    </source>
</reference>
<organism evidence="1 2">
    <name type="scientific">Palleronia marisminoris</name>
    <dbReference type="NCBI Taxonomy" id="315423"/>
    <lineage>
        <taxon>Bacteria</taxon>
        <taxon>Pseudomonadati</taxon>
        <taxon>Pseudomonadota</taxon>
        <taxon>Alphaproteobacteria</taxon>
        <taxon>Rhodobacterales</taxon>
        <taxon>Roseobacteraceae</taxon>
        <taxon>Palleronia</taxon>
    </lineage>
</organism>
<dbReference type="RefSeq" id="WP_085853081.1">
    <property type="nucleotide sequence ID" value="NZ_FOPF01000002.1"/>
</dbReference>
<keyword evidence="2" id="KW-1185">Reference proteome</keyword>
<gene>
    <name evidence="1" type="ORF">PAM7066_01062</name>
</gene>
<dbReference type="InterPro" id="IPR018666">
    <property type="entry name" value="DUF2125"/>
</dbReference>
<evidence type="ECO:0000313" key="2">
    <source>
        <dbReference type="Proteomes" id="UP000193870"/>
    </source>
</evidence>
<proteinExistence type="predicted"/>
<sequence>MRLLILAILLAAVGWSAYWFVGANALESTLREAIDDARADGVEVEVASLDVTGFPNRFDTIIEEPRIRTASGIEWSAPFLQVFALSYRPNQLIAALPNEQTVAGPFGTAEITTESARASMTLTTALALDHANLVVDDLRIASDDLTLAVARVLAATRVPEDAEDGRVQNIGLTLDEVALPPAFADQLGVAGVVDGATLDATVTLAEPIDRGTFEGEAIELRQIDISRLDIDWGEVGLDASGALSVGADGVLTGEISVAFRNWSRAVDIAVAAGLLPPNQAEQVRLGLRFVAGDGDRLELPLSFRDGLVYLGPFPLGDAPRL</sequence>
<protein>
    <recommendedName>
        <fullName evidence="3">DUF2125 domain-containing protein</fullName>
    </recommendedName>
</protein>
<dbReference type="OrthoDB" id="7625707at2"/>
<accession>A0A1Y5RYQ1</accession>
<dbReference type="AlphaFoldDB" id="A0A1Y5RYQ1"/>
<dbReference type="Proteomes" id="UP000193870">
    <property type="component" value="Unassembled WGS sequence"/>
</dbReference>
<dbReference type="STRING" id="315423.SAMN04488020_102219"/>
<name>A0A1Y5RYQ1_9RHOB</name>
<dbReference type="EMBL" id="FWFV01000002">
    <property type="protein sequence ID" value="SLN27195.1"/>
    <property type="molecule type" value="Genomic_DNA"/>
</dbReference>
<evidence type="ECO:0008006" key="3">
    <source>
        <dbReference type="Google" id="ProtNLM"/>
    </source>
</evidence>